<dbReference type="Gene3D" id="3.90.1300.10">
    <property type="entry name" value="Amidase signature (AS) domain"/>
    <property type="match status" value="1"/>
</dbReference>
<name>A0A162KPI2_9PROT</name>
<protein>
    <submittedName>
        <fullName evidence="2">Amidase</fullName>
    </submittedName>
</protein>
<evidence type="ECO:0000313" key="3">
    <source>
        <dbReference type="Proteomes" id="UP000075787"/>
    </source>
</evidence>
<dbReference type="EMBL" id="LPZR01000165">
    <property type="protein sequence ID" value="KYO51799.1"/>
    <property type="molecule type" value="Genomic_DNA"/>
</dbReference>
<proteinExistence type="predicted"/>
<dbReference type="PANTHER" id="PTHR11895">
    <property type="entry name" value="TRANSAMIDASE"/>
    <property type="match status" value="1"/>
</dbReference>
<dbReference type="NCBIfam" id="NF005460">
    <property type="entry name" value="PRK07056.1"/>
    <property type="match status" value="1"/>
</dbReference>
<dbReference type="NCBIfam" id="NF004622">
    <property type="entry name" value="PRK05962.1"/>
    <property type="match status" value="1"/>
</dbReference>
<dbReference type="GeneID" id="97242292"/>
<accession>A0A162KPI2</accession>
<feature type="domain" description="Amidase" evidence="1">
    <location>
        <begin position="44"/>
        <end position="436"/>
    </location>
</feature>
<dbReference type="AlphaFoldDB" id="A0A162KPI2"/>
<dbReference type="PANTHER" id="PTHR11895:SF176">
    <property type="entry name" value="AMIDASE AMID-RELATED"/>
    <property type="match status" value="1"/>
</dbReference>
<comment type="caution">
    <text evidence="2">The sequence shown here is derived from an EMBL/GenBank/DDBJ whole genome shotgun (WGS) entry which is preliminary data.</text>
</comment>
<reference evidence="2 3" key="1">
    <citation type="submission" date="2015-12" db="EMBL/GenBank/DDBJ databases">
        <title>Genome sequence of Tistrella mobilis MCCC 1A02139.</title>
        <authorList>
            <person name="Lu L."/>
            <person name="Lai Q."/>
            <person name="Shao Z."/>
            <person name="Qian P."/>
        </authorList>
    </citation>
    <scope>NUCLEOTIDE SEQUENCE [LARGE SCALE GENOMIC DNA]</scope>
    <source>
        <strain evidence="2 3">MCCC 1A02139</strain>
    </source>
</reference>
<dbReference type="InterPro" id="IPR000120">
    <property type="entry name" value="Amidase"/>
</dbReference>
<dbReference type="InterPro" id="IPR036928">
    <property type="entry name" value="AS_sf"/>
</dbReference>
<dbReference type="RefSeq" id="WP_062765462.1">
    <property type="nucleotide sequence ID" value="NZ_CP121045.1"/>
</dbReference>
<dbReference type="Proteomes" id="UP000075787">
    <property type="component" value="Unassembled WGS sequence"/>
</dbReference>
<evidence type="ECO:0000313" key="2">
    <source>
        <dbReference type="EMBL" id="KYO51799.1"/>
    </source>
</evidence>
<evidence type="ECO:0000259" key="1">
    <source>
        <dbReference type="Pfam" id="PF01425"/>
    </source>
</evidence>
<dbReference type="SUPFAM" id="SSF75304">
    <property type="entry name" value="Amidase signature (AS) enzymes"/>
    <property type="match status" value="1"/>
</dbReference>
<dbReference type="InterPro" id="IPR023631">
    <property type="entry name" value="Amidase_dom"/>
</dbReference>
<sequence length="452" mass="46910">MTYPTPLSRIAAGFNDGSVSALKLADTALARIHDEGFAPGAQIFTRVYDASARAEALAADHRRAAGLSQGPLAGLPISIKDLFDVAGETTMAGSVVMTDAAPAMEDAPIVARLRAAGAVITGKTNMTEFAFSGVGLNPHYGTPGNVFDAERIPGGSSAGAGISVVKGMAAAAIGTDTGGSIRIPANFAGIVGFKPSQARVPLEGALPLSSTQDSIGPLAPTVACCALVDAVLAGEAPRILRPRAPETLTFAVARGLPMDGVDDQVANAYDAALKRLRDAGVRLIELELPEIAEVPQLNAAGGFSAAESWAWHRAIIQTGAERYDPRVLSRIRRGEAMGAADYIDLIKRRRRMVAAADLALRPFDALLMPTVPIVPPRIADLADDADYTRLNLLVLRNPTFGNVLDLCGVTLPIAEPGALPAGLMLLGRNGADHDLLDVAAGVEALVVRTRAA</sequence>
<dbReference type="GO" id="GO:0003824">
    <property type="term" value="F:catalytic activity"/>
    <property type="evidence" value="ECO:0007669"/>
    <property type="project" value="InterPro"/>
</dbReference>
<dbReference type="OrthoDB" id="9811471at2"/>
<dbReference type="Pfam" id="PF01425">
    <property type="entry name" value="Amidase"/>
    <property type="match status" value="1"/>
</dbReference>
<gene>
    <name evidence="2" type="ORF">AUP44_07635</name>
</gene>
<organism evidence="2 3">
    <name type="scientific">Tistrella mobilis</name>
    <dbReference type="NCBI Taxonomy" id="171437"/>
    <lineage>
        <taxon>Bacteria</taxon>
        <taxon>Pseudomonadati</taxon>
        <taxon>Pseudomonadota</taxon>
        <taxon>Alphaproteobacteria</taxon>
        <taxon>Geminicoccales</taxon>
        <taxon>Geminicoccaceae</taxon>
        <taxon>Tistrella</taxon>
    </lineage>
</organism>